<dbReference type="AlphaFoldDB" id="A0A0F9XND2"/>
<feature type="coiled-coil region" evidence="1">
    <location>
        <begin position="669"/>
        <end position="696"/>
    </location>
</feature>
<feature type="region of interest" description="Disordered" evidence="2">
    <location>
        <begin position="1"/>
        <end position="35"/>
    </location>
</feature>
<feature type="compositionally biased region" description="Low complexity" evidence="2">
    <location>
        <begin position="163"/>
        <end position="182"/>
    </location>
</feature>
<dbReference type="OrthoDB" id="4507572at2759"/>
<feature type="region of interest" description="Disordered" evidence="2">
    <location>
        <begin position="317"/>
        <end position="491"/>
    </location>
</feature>
<dbReference type="OMA" id="VEQMPAN"/>
<feature type="compositionally biased region" description="Polar residues" evidence="2">
    <location>
        <begin position="599"/>
        <end position="613"/>
    </location>
</feature>
<evidence type="ECO:0000256" key="2">
    <source>
        <dbReference type="SAM" id="MobiDB-lite"/>
    </source>
</evidence>
<evidence type="ECO:0000313" key="3">
    <source>
        <dbReference type="EMBL" id="KKP06231.1"/>
    </source>
</evidence>
<feature type="region of interest" description="Disordered" evidence="2">
    <location>
        <begin position="106"/>
        <end position="184"/>
    </location>
</feature>
<evidence type="ECO:0000256" key="1">
    <source>
        <dbReference type="SAM" id="Coils"/>
    </source>
</evidence>
<dbReference type="Proteomes" id="UP000034112">
    <property type="component" value="Unassembled WGS sequence"/>
</dbReference>
<keyword evidence="1" id="KW-0175">Coiled coil</keyword>
<sequence>MWDRPRTSATAGLDRLHRPSIRHQLKDGPSTDKPEISGYLNEYSYSPANALGIAVSSFNSRLNNHQKPQRLQRPQRPPRPERPEIVHDKQILPLFAAASSAEGIGISRFPTDDHDPADFADASSRIAFEPPPRNPRRLLRVRQDSKDCTPAYPYPELQLQIVTDSESTSTSDGDGYSSSPTSNFKLASTYSRRRLPALDQISPPSSPELGAFKNNAPVSPLDDDDADFPREYPFRGQQPTQSFTTQQRQMSQVPVPVHQYTAYQPAPDLYDTSFENPRSLEDVPAPLPQGALPRSTKMRIRVPTDTSAVAQRFRFLTKGKSEPTENLADRPRQNEAPPIHIPRRSSKRASRTPNGLRNISAPLPPIQSGTQLETPPRQQAATDRELLPSSLAPKPLNITPAANKIASRNTNANTGDNTLPTPPNHDYPTPLSIPSARSQSPAVQDLTPTGPRIIKRKPPQTHQAQPSAPSNLSSSGPAYINPPPRRASAAAVTGFHEAPPKRSNTDETWMQPPSRFSVTTYATSNAVTPPQAAVEQMPANAPAATSMMSRPGPFAKRDNAHTPITIPKQRAYMSSPYGIDNQMAASSEVSLSEPRRTRAGSNTESTGRSSILSTAKPLPPAPPELASAPDDRIAQLNASLSALAHRRVNINKSIQQMTELMPRDNLMASAEVLRKREVEKQKVEGLKQELAEIQHEEYDLGLKLHRAYKRQDKDAEFEVTGLWVRRITS</sequence>
<dbReference type="PANTHER" id="PTHR42023">
    <property type="entry name" value="BHLH DOMAIN-CONTAINING PROTEIN"/>
    <property type="match status" value="1"/>
</dbReference>
<feature type="region of interest" description="Disordered" evidence="2">
    <location>
        <begin position="198"/>
        <end position="225"/>
    </location>
</feature>
<feature type="region of interest" description="Disordered" evidence="2">
    <location>
        <begin position="63"/>
        <end position="85"/>
    </location>
</feature>
<dbReference type="EMBL" id="JOKZ01000030">
    <property type="protein sequence ID" value="KKP06231.1"/>
    <property type="molecule type" value="Genomic_DNA"/>
</dbReference>
<feature type="compositionally biased region" description="Basic residues" evidence="2">
    <location>
        <begin position="341"/>
        <end position="350"/>
    </location>
</feature>
<evidence type="ECO:0000313" key="4">
    <source>
        <dbReference type="Proteomes" id="UP000034112"/>
    </source>
</evidence>
<dbReference type="PANTHER" id="PTHR42023:SF1">
    <property type="entry name" value="BHLH DOMAIN-CONTAINING PROTEIN"/>
    <property type="match status" value="1"/>
</dbReference>
<organism evidence="3 4">
    <name type="scientific">Trichoderma harzianum</name>
    <name type="common">Hypocrea lixii</name>
    <dbReference type="NCBI Taxonomy" id="5544"/>
    <lineage>
        <taxon>Eukaryota</taxon>
        <taxon>Fungi</taxon>
        <taxon>Dikarya</taxon>
        <taxon>Ascomycota</taxon>
        <taxon>Pezizomycotina</taxon>
        <taxon>Sordariomycetes</taxon>
        <taxon>Hypocreomycetidae</taxon>
        <taxon>Hypocreales</taxon>
        <taxon>Hypocreaceae</taxon>
        <taxon>Trichoderma</taxon>
    </lineage>
</organism>
<feature type="compositionally biased region" description="Basic and acidic residues" evidence="2">
    <location>
        <begin position="319"/>
        <end position="333"/>
    </location>
</feature>
<gene>
    <name evidence="3" type="ORF">THAR02_01662</name>
</gene>
<feature type="compositionally biased region" description="Polar residues" evidence="2">
    <location>
        <begin position="367"/>
        <end position="381"/>
    </location>
</feature>
<feature type="compositionally biased region" description="Polar residues" evidence="2">
    <location>
        <begin position="460"/>
        <end position="476"/>
    </location>
</feature>
<reference evidence="4" key="1">
    <citation type="journal article" date="2015" name="Genome Announc.">
        <title>Draft whole-genome sequence of the biocontrol agent Trichoderma harzianum T6776.</title>
        <authorList>
            <person name="Baroncelli R."/>
            <person name="Piaggeschi G."/>
            <person name="Fiorini L."/>
            <person name="Bertolini E."/>
            <person name="Zapparata A."/>
            <person name="Pe M.E."/>
            <person name="Sarrocco S."/>
            <person name="Vannacci G."/>
        </authorList>
    </citation>
    <scope>NUCLEOTIDE SEQUENCE [LARGE SCALE GENOMIC DNA]</scope>
    <source>
        <strain evidence="4">T6776</strain>
    </source>
</reference>
<proteinExistence type="predicted"/>
<name>A0A0F9XND2_TRIHA</name>
<protein>
    <submittedName>
        <fullName evidence="3">Uncharacterized protein</fullName>
    </submittedName>
</protein>
<accession>A0A0F9XND2</accession>
<feature type="region of interest" description="Disordered" evidence="2">
    <location>
        <begin position="543"/>
        <end position="628"/>
    </location>
</feature>
<feature type="compositionally biased region" description="Polar residues" evidence="2">
    <location>
        <begin position="406"/>
        <end position="419"/>
    </location>
</feature>
<comment type="caution">
    <text evidence="3">The sequence shown here is derived from an EMBL/GenBank/DDBJ whole genome shotgun (WGS) entry which is preliminary data.</text>
</comment>
<feature type="compositionally biased region" description="Basic and acidic residues" evidence="2">
    <location>
        <begin position="24"/>
        <end position="35"/>
    </location>
</feature>